<protein>
    <submittedName>
        <fullName evidence="1">Uncharacterized protein</fullName>
    </submittedName>
</protein>
<comment type="caution">
    <text evidence="1">The sequence shown here is derived from an EMBL/GenBank/DDBJ whole genome shotgun (WGS) entry which is preliminary data.</text>
</comment>
<sequence length="89" mass="10202">MSYKATVHIHPRGEKAMQVATARVAFLNGELQLFEVETPDGMLWEGPLEADELGRMLECAYLVLLEDGRKYRVAPQEMSDKWYVQRLSS</sequence>
<gene>
    <name evidence="1" type="ORF">ACFSOY_16805</name>
</gene>
<name>A0ABW5A1G9_9BACL</name>
<dbReference type="Proteomes" id="UP001597343">
    <property type="component" value="Unassembled WGS sequence"/>
</dbReference>
<dbReference type="RefSeq" id="WP_386048593.1">
    <property type="nucleotide sequence ID" value="NZ_JBHUIO010000011.1"/>
</dbReference>
<proteinExistence type="predicted"/>
<evidence type="ECO:0000313" key="1">
    <source>
        <dbReference type="EMBL" id="MFD2171624.1"/>
    </source>
</evidence>
<organism evidence="1 2">
    <name type="scientific">Tumebacillus lipolyticus</name>
    <dbReference type="NCBI Taxonomy" id="1280370"/>
    <lineage>
        <taxon>Bacteria</taxon>
        <taxon>Bacillati</taxon>
        <taxon>Bacillota</taxon>
        <taxon>Bacilli</taxon>
        <taxon>Bacillales</taxon>
        <taxon>Alicyclobacillaceae</taxon>
        <taxon>Tumebacillus</taxon>
    </lineage>
</organism>
<evidence type="ECO:0000313" key="2">
    <source>
        <dbReference type="Proteomes" id="UP001597343"/>
    </source>
</evidence>
<accession>A0ABW5A1G9</accession>
<reference evidence="2" key="1">
    <citation type="journal article" date="2019" name="Int. J. Syst. Evol. Microbiol.">
        <title>The Global Catalogue of Microorganisms (GCM) 10K type strain sequencing project: providing services to taxonomists for standard genome sequencing and annotation.</title>
        <authorList>
            <consortium name="The Broad Institute Genomics Platform"/>
            <consortium name="The Broad Institute Genome Sequencing Center for Infectious Disease"/>
            <person name="Wu L."/>
            <person name="Ma J."/>
        </authorList>
    </citation>
    <scope>NUCLEOTIDE SEQUENCE [LARGE SCALE GENOMIC DNA]</scope>
    <source>
        <strain evidence="2">CGMCC 1.13574</strain>
    </source>
</reference>
<keyword evidence="2" id="KW-1185">Reference proteome</keyword>
<dbReference type="EMBL" id="JBHUIO010000011">
    <property type="protein sequence ID" value="MFD2171624.1"/>
    <property type="molecule type" value="Genomic_DNA"/>
</dbReference>